<comment type="caution">
    <text evidence="2">The sequence shown here is derived from an EMBL/GenBank/DDBJ whole genome shotgun (WGS) entry which is preliminary data.</text>
</comment>
<dbReference type="Proteomes" id="UP000775872">
    <property type="component" value="Unassembled WGS sequence"/>
</dbReference>
<dbReference type="AlphaFoldDB" id="A0A9N9W5L3"/>
<feature type="region of interest" description="Disordered" evidence="1">
    <location>
        <begin position="1"/>
        <end position="20"/>
    </location>
</feature>
<reference evidence="2 3" key="2">
    <citation type="submission" date="2021-10" db="EMBL/GenBank/DDBJ databases">
        <authorList>
            <person name="Piombo E."/>
        </authorList>
    </citation>
    <scope>NUCLEOTIDE SEQUENCE [LARGE SCALE GENOMIC DNA]</scope>
</reference>
<sequence>MATEQGETRAEGATTPLNDQTSEVLYFNEYNRHFRRLLRSVGPSDNPDVFPIKKEELISWGVGAGLNRLVILRQGPGNRQYLGFVNHKPHSCERHGFDVVHDAADEWERREREEKERSAGGES</sequence>
<evidence type="ECO:0000313" key="2">
    <source>
        <dbReference type="EMBL" id="CAH0045831.1"/>
    </source>
</evidence>
<evidence type="ECO:0000313" key="3">
    <source>
        <dbReference type="Proteomes" id="UP000775872"/>
    </source>
</evidence>
<organism evidence="2 3">
    <name type="scientific">Clonostachys solani</name>
    <dbReference type="NCBI Taxonomy" id="160281"/>
    <lineage>
        <taxon>Eukaryota</taxon>
        <taxon>Fungi</taxon>
        <taxon>Dikarya</taxon>
        <taxon>Ascomycota</taxon>
        <taxon>Pezizomycotina</taxon>
        <taxon>Sordariomycetes</taxon>
        <taxon>Hypocreomycetidae</taxon>
        <taxon>Hypocreales</taxon>
        <taxon>Bionectriaceae</taxon>
        <taxon>Clonostachys</taxon>
    </lineage>
</organism>
<evidence type="ECO:0000256" key="1">
    <source>
        <dbReference type="SAM" id="MobiDB-lite"/>
    </source>
</evidence>
<keyword evidence="3" id="KW-1185">Reference proteome</keyword>
<feature type="compositionally biased region" description="Basic and acidic residues" evidence="1">
    <location>
        <begin position="1"/>
        <end position="10"/>
    </location>
</feature>
<name>A0A9N9W5L3_9HYPO</name>
<accession>A0A9N9W5L3</accession>
<protein>
    <submittedName>
        <fullName evidence="2">Uncharacterized protein</fullName>
    </submittedName>
</protein>
<dbReference type="EMBL" id="CABFOC020000013">
    <property type="protein sequence ID" value="CAH0045831.1"/>
    <property type="molecule type" value="Genomic_DNA"/>
</dbReference>
<gene>
    <name evidence="2" type="ORF">CSOL1703_00012462</name>
</gene>
<reference evidence="3" key="1">
    <citation type="submission" date="2019-06" db="EMBL/GenBank/DDBJ databases">
        <authorList>
            <person name="Broberg M."/>
        </authorList>
    </citation>
    <scope>NUCLEOTIDE SEQUENCE [LARGE SCALE GENOMIC DNA]</scope>
</reference>
<proteinExistence type="predicted"/>